<dbReference type="Pfam" id="PF00668">
    <property type="entry name" value="Condensation"/>
    <property type="match status" value="2"/>
</dbReference>
<dbReference type="PROSITE" id="PS00012">
    <property type="entry name" value="PHOSPHOPANTETHEINE"/>
    <property type="match status" value="3"/>
</dbReference>
<dbReference type="InterPro" id="IPR045851">
    <property type="entry name" value="AMP-bd_C_sf"/>
</dbReference>
<evidence type="ECO:0000313" key="8">
    <source>
        <dbReference type="Proteomes" id="UP000199651"/>
    </source>
</evidence>
<dbReference type="InterPro" id="IPR020806">
    <property type="entry name" value="PKS_PP-bd"/>
</dbReference>
<dbReference type="RefSeq" id="WP_091378069.1">
    <property type="nucleotide sequence ID" value="NZ_FNDV01000004.1"/>
</dbReference>
<evidence type="ECO:0000256" key="1">
    <source>
        <dbReference type="ARBA" id="ARBA00001957"/>
    </source>
</evidence>
<evidence type="ECO:0000256" key="3">
    <source>
        <dbReference type="ARBA" id="ARBA00022450"/>
    </source>
</evidence>
<dbReference type="InterPro" id="IPR001242">
    <property type="entry name" value="Condensation_dom"/>
</dbReference>
<dbReference type="InterPro" id="IPR029058">
    <property type="entry name" value="AB_hydrolase_fold"/>
</dbReference>
<keyword evidence="8" id="KW-1185">Reference proteome</keyword>
<dbReference type="Proteomes" id="UP000199651">
    <property type="component" value="Unassembled WGS sequence"/>
</dbReference>
<dbReference type="GO" id="GO:0031177">
    <property type="term" value="F:phosphopantetheine binding"/>
    <property type="evidence" value="ECO:0007669"/>
    <property type="project" value="InterPro"/>
</dbReference>
<dbReference type="PROSITE" id="PS00455">
    <property type="entry name" value="AMP_BINDING"/>
    <property type="match status" value="2"/>
</dbReference>
<feature type="domain" description="Carrier" evidence="6">
    <location>
        <begin position="1513"/>
        <end position="1588"/>
    </location>
</feature>
<dbReference type="GO" id="GO:0005829">
    <property type="term" value="C:cytosol"/>
    <property type="evidence" value="ECO:0007669"/>
    <property type="project" value="TreeGrafter"/>
</dbReference>
<dbReference type="Gene3D" id="1.10.1200.10">
    <property type="entry name" value="ACP-like"/>
    <property type="match status" value="2"/>
</dbReference>
<dbReference type="Gene3D" id="3.30.559.30">
    <property type="entry name" value="Nonribosomal peptide synthetase, condensation domain"/>
    <property type="match status" value="2"/>
</dbReference>
<dbReference type="Gene3D" id="3.40.50.980">
    <property type="match status" value="4"/>
</dbReference>
<gene>
    <name evidence="7" type="ORF">SAMN05192558_107333</name>
</gene>
<organism evidence="7 8">
    <name type="scientific">Actinokineospora alba</name>
    <dbReference type="NCBI Taxonomy" id="504798"/>
    <lineage>
        <taxon>Bacteria</taxon>
        <taxon>Bacillati</taxon>
        <taxon>Actinomycetota</taxon>
        <taxon>Actinomycetes</taxon>
        <taxon>Pseudonocardiales</taxon>
        <taxon>Pseudonocardiaceae</taxon>
        <taxon>Actinokineospora</taxon>
    </lineage>
</organism>
<dbReference type="GO" id="GO:0044550">
    <property type="term" value="P:secondary metabolite biosynthetic process"/>
    <property type="evidence" value="ECO:0007669"/>
    <property type="project" value="UniProtKB-ARBA"/>
</dbReference>
<dbReference type="FunFam" id="3.40.50.980:FF:000001">
    <property type="entry name" value="Non-ribosomal peptide synthetase"/>
    <property type="match status" value="2"/>
</dbReference>
<comment type="cofactor">
    <cofactor evidence="1">
        <name>pantetheine 4'-phosphate</name>
        <dbReference type="ChEBI" id="CHEBI:47942"/>
    </cofactor>
</comment>
<dbReference type="FunFam" id="3.40.50.980:FF:000002">
    <property type="entry name" value="Enterobactin synthetase component F"/>
    <property type="match status" value="1"/>
</dbReference>
<dbReference type="Gene3D" id="3.40.50.12780">
    <property type="entry name" value="N-terminal domain of ligase-like"/>
    <property type="match status" value="1"/>
</dbReference>
<dbReference type="NCBIfam" id="NF003417">
    <property type="entry name" value="PRK04813.1"/>
    <property type="match status" value="4"/>
</dbReference>
<accession>A0A1H0R8H2</accession>
<dbReference type="GO" id="GO:0016874">
    <property type="term" value="F:ligase activity"/>
    <property type="evidence" value="ECO:0007669"/>
    <property type="project" value="UniProtKB-KW"/>
</dbReference>
<dbReference type="Gene3D" id="3.40.50.1820">
    <property type="entry name" value="alpha/beta hydrolase"/>
    <property type="match status" value="1"/>
</dbReference>
<dbReference type="InterPro" id="IPR009081">
    <property type="entry name" value="PP-bd_ACP"/>
</dbReference>
<proteinExistence type="inferred from homology"/>
<evidence type="ECO:0000256" key="5">
    <source>
        <dbReference type="ARBA" id="ARBA00022598"/>
    </source>
</evidence>
<sequence length="2644" mass="281879">MIEFGAGAERSIEAEPTIAGLFAEQATRTPGAPALSFEGVTLTYADLAERVDRLADTLRDRGAGPGRVVAIAMPRSIDLVVSLLAVLRAGAAYLPVDPDYPADRVAFMLADAAPILVLRPEGLVATESAGWVPADTAYVIYTSGSTGRPKGVMVPHRGIVNRLLWMQAEYRLGADDRVLQKTPSSFDVSVWEFFWPLITGAALVVARPDGHRDPAYLAALIRDERITTVHFVPSMLRAFLQEPTVPDACTGLRRVICSGEALPGDLAARFATLLDAGLHNLYGPTEAAVDVTYWECDPRKPESSVPIGRPVWNTQTYVLDADLRPTREVGELYLAGHQLAHGYLGRPALTAERFVANPFGAPGSRLYRTGDLARWREDGALDFVGRSDGQVKLRGFRVELGEIEAVLNAHPGVTQAAVSVRTDHPGAPRLVAHVLTQCDPAELTAWAAKALPEHMVPADFVVMAEFPLTPSGKLDRLALPAPARASAGTGRTGTPREELLRALLAEVLEESEVDLDDDFFAMGGDSVLSMLLAGRARRAGLLLTPKQVFEHRTAAALATVATEADAETPSTLPGPSAADAALLKTSYPWAVETWPLTPLQEGLLFHAAFDESAPDAYAMQFAFDLHGPLDSSRLRAAAQAVVDRHPNLRAGFVHTGLERPAQLIAERVDLPWQELGVADFDRVAEAERAHRFDLAAPPLLRFTLVRLGAEHHRVLLTHHHIVLDGWSMPLLISDLLSHYAAEPTAPPVRYADYLGWLAGQDAEAGERAWLDLLDGIDEPTLVAAADKEHTETELCVVELPEEATTRLREALRANGITLSTAVQAAWAAVLGRLTGRADVVFGTTVSTRPAAVAGVESAIGFLINTVPVRVRLDPAQSVREHLGDLQSQLSAMAEHHHVGLTDIQRATGDLFDTLTVFENFPATVAAPEGGPQVGELSTTYPSHYPLGLYAAPGPRLTLRLRYRPDVVTDALARRIAGQVARWLEAADLDAALGTVDLIDPDERRKLLSANDTAAPMSDDLVDLIGRGAARAPDAVAVVAGVDTLTHAELDSRANRLARYLVDRGAGPDRFVAVALPRSADLVVALLAVLKSGAAYVPIDPDYPADRVRWMIEDADPALVLAGADFAEGATVLDDPRTAALIDAYPDDDPGIRPGPLAAAYTIFTSGSTGRPKGVVVTRGALVNFLLSMATRCPLGPKDRLLAVTTVAFDIAGLELYLPLLSGAAVVVADKDSVLDPAALAALLQRSGATVMQATPSLWQGLIAEAPDQARGLRMLVGGEALPPGLADSMRALGASVTNLYGPTETTVWSTAADLDDRPGAPTIGLPIANTSVYVVDAALRPVPAGVPGELYIGGAGLARGYLGRAALSAERFVADPFGPTGSRMYRTGDLVRWGDDGRLDFLGRVDHQVKLRGFRIELGEIEAALAAAPGVERVAVVVREDAPGDKRLVAYAVPESLDPMVLRAHAESRLPEYMVPAAVVALGALPLTPNGKLDRAALPVPDRRAYHAIGTRKPTSPRQEVLCELFAEILGLPGVGIDDDFFDLGGHSLAAIRLAGRVRAVFGVELRIKTVFDTPTVAGLVEAIDSAGVAREALERGERPSRIPLSFAQQRLWFLNRLEGPSATYNIPLTLRLSGALDVAALRAAIGDVVTRHEILRTVLPEVDGEPHQHILEPFTELHLEQVADLDGAVHRAATLGFDLTVETPLRAHLFSAGDEHTLCLVLHHIAGDGWSLTPLTRDLAHAYAARHAGDAPQWTELPVQYADYTLWQHRLLTAGGTLEPQLAYWASTLAGLPDQLELPTDRPRPTVATYRGDTVPISFGADLHRRLADLGRAHGATVFMVVQAGLAALLNRLGAGADIPIGTPVAGRADAALDDLVGFFVNTLVLRNDTSGDPTFRELLRRTRETDLGAYAHPDLPFERLVDELNPARSLARHPLFQVMLVFQNALAHELDLPDLTTSVEIAPAGVAKFDLVFDLGERRADDGTPAGIDGAIEYSTDLFDAVTVAEFAEALVRLLDSAAADPDQPISGLTVLSAAQQDRVVRELNATDTPVDTRPLPDLVQARVAADPGAPAVVCGTEELSYGELNARANRLAHHLVLLGVGPESLVALGLPRSAEMVVAWLAVLKAGAAYLPIDPAYPADRIAYMLADAKPALVLAVADTAAAFPTSLVLDDPATAATIAAHPDSDLTDADRTAPLRVAHPAYVIYTSGSTGRPKGVVLSHRGIASVAAAHIERMGLRPGSRFLLVVSISFDVSMADIAMTLLSGALLVVPEPGRQLVGPDLAALIDEHGVTHTDLVAPMLASIPAGTDLPTLRGFVVGGEACTAELVARWSPDRTMMQVYGPTETTVVATMSDPLHGRETPPIGKPIHNVRVHVLDSALRPVLPGVPGELYIAGGGLARGYLDRPALTAERFVPDPYGPPGSRMYRTGDLVRRRRGGDLEFVGRADQQVKLRGFRVELGEIEAAVAVFPDVAETAVVVREDQPGLKRLVAYVRPAGIDGAALRAHLTGVLPDHMVPAAVVGLDAFPLTPNGKLDRAALPAPDLAAAPDSREPRTEHETALCEVFSQVLGVAKVGIDDNFFDLGGHSLLATKVVSRVRAALGVELSIRSLFEAPTVVRLAVEVASAKRARPALVARPRRTV</sequence>
<dbReference type="FunFam" id="3.30.300.30:FF:000010">
    <property type="entry name" value="Enterobactin synthetase component F"/>
    <property type="match status" value="2"/>
</dbReference>
<dbReference type="InterPro" id="IPR020845">
    <property type="entry name" value="AMP-binding_CS"/>
</dbReference>
<dbReference type="CDD" id="cd12116">
    <property type="entry name" value="A_NRPS_Ta1_like"/>
    <property type="match status" value="1"/>
</dbReference>
<dbReference type="InterPro" id="IPR000873">
    <property type="entry name" value="AMP-dep_synth/lig_dom"/>
</dbReference>
<dbReference type="CDD" id="cd19540">
    <property type="entry name" value="LCL_NRPS-like"/>
    <property type="match status" value="1"/>
</dbReference>
<dbReference type="InterPro" id="IPR042099">
    <property type="entry name" value="ANL_N_sf"/>
</dbReference>
<dbReference type="SUPFAM" id="SSF47336">
    <property type="entry name" value="ACP-like"/>
    <property type="match status" value="3"/>
</dbReference>
<dbReference type="InterPro" id="IPR025110">
    <property type="entry name" value="AMP-bd_C"/>
</dbReference>
<feature type="domain" description="Carrier" evidence="6">
    <location>
        <begin position="491"/>
        <end position="565"/>
    </location>
</feature>
<dbReference type="PROSITE" id="PS50075">
    <property type="entry name" value="CARRIER"/>
    <property type="match status" value="3"/>
</dbReference>
<dbReference type="Pfam" id="PF13193">
    <property type="entry name" value="AMP-binding_C"/>
    <property type="match status" value="3"/>
</dbReference>
<dbReference type="CDD" id="cd19543">
    <property type="entry name" value="DCL_NRPS"/>
    <property type="match status" value="1"/>
</dbReference>
<dbReference type="Gene3D" id="2.30.38.10">
    <property type="entry name" value="Luciferase, Domain 3"/>
    <property type="match status" value="2"/>
</dbReference>
<dbReference type="SUPFAM" id="SSF56801">
    <property type="entry name" value="Acetyl-CoA synthetase-like"/>
    <property type="match status" value="3"/>
</dbReference>
<dbReference type="PANTHER" id="PTHR45527:SF1">
    <property type="entry name" value="FATTY ACID SYNTHASE"/>
    <property type="match status" value="1"/>
</dbReference>
<comment type="similarity">
    <text evidence="2">Belongs to the ATP-dependent AMP-binding enzyme family.</text>
</comment>
<dbReference type="CDD" id="cd17652">
    <property type="entry name" value="A_NRPS_CmdD_like"/>
    <property type="match status" value="1"/>
</dbReference>
<keyword evidence="4" id="KW-0597">Phosphoprotein</keyword>
<dbReference type="Pfam" id="PF00550">
    <property type="entry name" value="PP-binding"/>
    <property type="match status" value="3"/>
</dbReference>
<dbReference type="FunFam" id="2.30.38.10:FF:000001">
    <property type="entry name" value="Non-ribosomal peptide synthetase PvdI"/>
    <property type="match status" value="3"/>
</dbReference>
<reference evidence="8" key="1">
    <citation type="submission" date="2016-10" db="EMBL/GenBank/DDBJ databases">
        <authorList>
            <person name="Varghese N."/>
            <person name="Submissions S."/>
        </authorList>
    </citation>
    <scope>NUCLEOTIDE SEQUENCE [LARGE SCALE GENOMIC DNA]</scope>
    <source>
        <strain evidence="8">IBRC-M 10655</strain>
    </source>
</reference>
<dbReference type="FunFam" id="1.10.1200.10:FF:000005">
    <property type="entry name" value="Nonribosomal peptide synthetase 1"/>
    <property type="match status" value="1"/>
</dbReference>
<protein>
    <submittedName>
        <fullName evidence="7">Amino acid adenylation domain-containing protein</fullName>
    </submittedName>
</protein>
<dbReference type="InterPro" id="IPR010071">
    <property type="entry name" value="AA_adenyl_dom"/>
</dbReference>
<dbReference type="InterPro" id="IPR023213">
    <property type="entry name" value="CAT-like_dom_sf"/>
</dbReference>
<dbReference type="NCBIfam" id="TIGR01733">
    <property type="entry name" value="AA-adenyl-dom"/>
    <property type="match status" value="3"/>
</dbReference>
<dbReference type="EMBL" id="FNJB01000007">
    <property type="protein sequence ID" value="SDP25366.1"/>
    <property type="molecule type" value="Genomic_DNA"/>
</dbReference>
<dbReference type="Gene3D" id="3.30.559.10">
    <property type="entry name" value="Chloramphenicol acetyltransferase-like domain"/>
    <property type="match status" value="2"/>
</dbReference>
<dbReference type="InterPro" id="IPR036736">
    <property type="entry name" value="ACP-like_sf"/>
</dbReference>
<dbReference type="GO" id="GO:0072330">
    <property type="term" value="P:monocarboxylic acid biosynthetic process"/>
    <property type="evidence" value="ECO:0007669"/>
    <property type="project" value="UniProtKB-ARBA"/>
</dbReference>
<feature type="domain" description="Carrier" evidence="6">
    <location>
        <begin position="2555"/>
        <end position="2630"/>
    </location>
</feature>
<dbReference type="CDD" id="cd17646">
    <property type="entry name" value="A_NRPS_AB3403-like"/>
    <property type="match status" value="1"/>
</dbReference>
<dbReference type="PANTHER" id="PTHR45527">
    <property type="entry name" value="NONRIBOSOMAL PEPTIDE SYNTHETASE"/>
    <property type="match status" value="1"/>
</dbReference>
<dbReference type="Pfam" id="PF00501">
    <property type="entry name" value="AMP-binding"/>
    <property type="match status" value="3"/>
</dbReference>
<dbReference type="FunFam" id="3.30.559.30:FF:000001">
    <property type="entry name" value="Non-ribosomal peptide synthetase"/>
    <property type="match status" value="1"/>
</dbReference>
<dbReference type="GO" id="GO:0043041">
    <property type="term" value="P:amino acid activation for nonribosomal peptide biosynthetic process"/>
    <property type="evidence" value="ECO:0007669"/>
    <property type="project" value="TreeGrafter"/>
</dbReference>
<dbReference type="InterPro" id="IPR006162">
    <property type="entry name" value="Ppantetheine_attach_site"/>
</dbReference>
<dbReference type="GO" id="GO:0008610">
    <property type="term" value="P:lipid biosynthetic process"/>
    <property type="evidence" value="ECO:0007669"/>
    <property type="project" value="UniProtKB-ARBA"/>
</dbReference>
<dbReference type="FunFam" id="1.10.1200.10:FF:000016">
    <property type="entry name" value="Non-ribosomal peptide synthase"/>
    <property type="match status" value="1"/>
</dbReference>
<dbReference type="STRING" id="504798.SAMN05421871_104332"/>
<evidence type="ECO:0000259" key="6">
    <source>
        <dbReference type="PROSITE" id="PS50075"/>
    </source>
</evidence>
<keyword evidence="3" id="KW-0596">Phosphopantetheine</keyword>
<dbReference type="FunFam" id="3.40.50.12780:FF:000012">
    <property type="entry name" value="Non-ribosomal peptide synthetase"/>
    <property type="match status" value="3"/>
</dbReference>
<keyword evidence="5" id="KW-0436">Ligase</keyword>
<evidence type="ECO:0000256" key="2">
    <source>
        <dbReference type="ARBA" id="ARBA00006432"/>
    </source>
</evidence>
<dbReference type="Gene3D" id="3.30.300.30">
    <property type="match status" value="3"/>
</dbReference>
<dbReference type="SUPFAM" id="SSF52777">
    <property type="entry name" value="CoA-dependent acyltransferases"/>
    <property type="match status" value="4"/>
</dbReference>
<evidence type="ECO:0000313" key="7">
    <source>
        <dbReference type="EMBL" id="SDP25366.1"/>
    </source>
</evidence>
<dbReference type="SMART" id="SM00823">
    <property type="entry name" value="PKS_PP"/>
    <property type="match status" value="3"/>
</dbReference>
<dbReference type="OrthoDB" id="2378856at2"/>
<name>A0A1H0R8H2_9PSEU</name>
<evidence type="ECO:0000256" key="4">
    <source>
        <dbReference type="ARBA" id="ARBA00022553"/>
    </source>
</evidence>